<comment type="caution">
    <text evidence="3">The sequence shown here is derived from an EMBL/GenBank/DDBJ whole genome shotgun (WGS) entry which is preliminary data.</text>
</comment>
<dbReference type="InterPro" id="IPR049625">
    <property type="entry name" value="Glyco_transf_61_cat"/>
</dbReference>
<evidence type="ECO:0000256" key="1">
    <source>
        <dbReference type="SAM" id="Phobius"/>
    </source>
</evidence>
<reference evidence="3 4" key="1">
    <citation type="submission" date="2019-07" db="EMBL/GenBank/DDBJ databases">
        <title>Genomes of Cafeteria roenbergensis.</title>
        <authorList>
            <person name="Fischer M.G."/>
            <person name="Hackl T."/>
            <person name="Roman M."/>
        </authorList>
    </citation>
    <scope>NUCLEOTIDE SEQUENCE [LARGE SCALE GENOMIC DNA]</scope>
    <source>
        <strain evidence="3 4">RCC970-E3</strain>
    </source>
</reference>
<keyword evidence="1" id="KW-0472">Membrane</keyword>
<feature type="domain" description="Glycosyltransferase 61 catalytic" evidence="2">
    <location>
        <begin position="397"/>
        <end position="516"/>
    </location>
</feature>
<evidence type="ECO:0000313" key="3">
    <source>
        <dbReference type="EMBL" id="KAA0159044.1"/>
    </source>
</evidence>
<dbReference type="GO" id="GO:0016757">
    <property type="term" value="F:glycosyltransferase activity"/>
    <property type="evidence" value="ECO:0007669"/>
    <property type="project" value="InterPro"/>
</dbReference>
<dbReference type="EMBL" id="VLTL01000138">
    <property type="protein sequence ID" value="KAA0159044.1"/>
    <property type="molecule type" value="Genomic_DNA"/>
</dbReference>
<evidence type="ECO:0000313" key="4">
    <source>
        <dbReference type="Proteomes" id="UP000324907"/>
    </source>
</evidence>
<organism evidence="3 4">
    <name type="scientific">Cafeteria roenbergensis</name>
    <name type="common">Marine flagellate</name>
    <dbReference type="NCBI Taxonomy" id="33653"/>
    <lineage>
        <taxon>Eukaryota</taxon>
        <taxon>Sar</taxon>
        <taxon>Stramenopiles</taxon>
        <taxon>Bigyra</taxon>
        <taxon>Opalozoa</taxon>
        <taxon>Bicosoecida</taxon>
        <taxon>Cafeteriaceae</taxon>
        <taxon>Cafeteria</taxon>
    </lineage>
</organism>
<keyword evidence="1" id="KW-1133">Transmembrane helix</keyword>
<gene>
    <name evidence="3" type="ORF">FNF28_06018</name>
</gene>
<proteinExistence type="predicted"/>
<keyword evidence="1" id="KW-0812">Transmembrane</keyword>
<sequence length="621" mass="64351">MALPAGSRRRAGEHSHRRSLGAWSLRWSPLTVVSVGAALVLGLFGLLSLFLASQDCGSTRSRFRAVARQGTRVFGWIRSAVGATSGASTWPHGSQAANASELRCAVVGEAAGRPSRACAFRSVCVDAGTLDLLFFTGERGGAGQAAAAAGSFVSDDEAALFGGRSRPADGAERAGFVGARKPESDTGRGLTVRFVAGAPGSIREAAAEHRPASIAAFERVVWLRAGVPGAPDAHALVSLFWPENFGHVLGDDVLPAVALARTLGVPASRVSPVALSDLDSIGAPEKRTNIGAGAYARARRFLAELFGAALGPDCGQAARSPPPVLGMDPPFQPRPTSLLHGDGPLPPTLAAAGARGTGQCPVFDQNPCGQPERDAAMSPVVGRAVCSEGVPPEKTAVCFDSLLVGSDALGMWHPSGRAHWRPMRRRIVASLNASHVHPGPEAGVLLLVKAGARGIVNLDDIADKAARALRVPVTVADPAAMSLAAQAAAVRSAAVVLTASGAVSFALAFAHPSSSLLVLETFTVDPGTGKPQPYRLEGWLWDADAHLDVSHVPLAAEDVVPLEDVSEPSVRAKLEAYKASGQLDLFWKYSQLRPRPEALIPQLAGALAVARRRIGAASARA</sequence>
<accession>A0A5A8D2M0</accession>
<feature type="transmembrane region" description="Helical" evidence="1">
    <location>
        <begin position="27"/>
        <end position="52"/>
    </location>
</feature>
<evidence type="ECO:0000259" key="2">
    <source>
        <dbReference type="Pfam" id="PF04577"/>
    </source>
</evidence>
<dbReference type="Proteomes" id="UP000324907">
    <property type="component" value="Unassembled WGS sequence"/>
</dbReference>
<dbReference type="Pfam" id="PF04577">
    <property type="entry name" value="Glyco_transf_61"/>
    <property type="match status" value="1"/>
</dbReference>
<dbReference type="AlphaFoldDB" id="A0A5A8D2M0"/>
<protein>
    <recommendedName>
        <fullName evidence="2">Glycosyltransferase 61 catalytic domain-containing protein</fullName>
    </recommendedName>
</protein>
<name>A0A5A8D2M0_CAFRO</name>